<feature type="transmembrane region" description="Helical" evidence="2">
    <location>
        <begin position="397"/>
        <end position="418"/>
    </location>
</feature>
<evidence type="ECO:0000313" key="3">
    <source>
        <dbReference type="EMBL" id="NJC70216.1"/>
    </source>
</evidence>
<evidence type="ECO:0000256" key="1">
    <source>
        <dbReference type="SAM" id="MobiDB-lite"/>
    </source>
</evidence>
<sequence length="468" mass="45386">MSATTPDEVPTAPTDPPAATPAPAPSPEHAADPVVSRDATTDGPAPREAPAGSAPRAAATRPRPVRRAPLALAATVTTGWAAIVSLGPVLVVVFLAQLASGAHAPFGRVLRIGLAGWLFAHGVELHTAIGPLGLAPLALTVLAGWRVARAGVHTTRAIGGRRRGSPSVALTVAAAVGVVYGLLGAGLAALVTMPGLTVPASSAGLTLAVFGFVTALVGAAAESGAYARLLRRCPAAVRDATRTGVIAALLVLGAGAAAVGTSLALSGGAASKVLSAYDTGVAGQIGLTLLCVAYAPNLAVWAASYLIGPGFALGTGTVVSAGRVSLGTVPALPVLAAVPTRPQSGWAGLLLAVPLAAGMAAGWLLTRRRLRGAAAGTGEAPLAADGATGSPVGWGQLLVAAVLAGPVAGLALAFAAWASAGSLGGGHLAHIGPGVWPMAGIAAGLVAFGAVVAAAATKALIGTRRKDA</sequence>
<evidence type="ECO:0000313" key="4">
    <source>
        <dbReference type="Proteomes" id="UP000722989"/>
    </source>
</evidence>
<feature type="transmembrane region" description="Helical" evidence="2">
    <location>
        <begin position="128"/>
        <end position="148"/>
    </location>
</feature>
<dbReference type="InterPro" id="IPR045931">
    <property type="entry name" value="DUF6350"/>
</dbReference>
<dbReference type="Proteomes" id="UP000722989">
    <property type="component" value="Unassembled WGS sequence"/>
</dbReference>
<feature type="transmembrane region" description="Helical" evidence="2">
    <location>
        <begin position="243"/>
        <end position="265"/>
    </location>
</feature>
<comment type="caution">
    <text evidence="3">The sequence shown here is derived from an EMBL/GenBank/DDBJ whole genome shotgun (WGS) entry which is preliminary data.</text>
</comment>
<feature type="region of interest" description="Disordered" evidence="1">
    <location>
        <begin position="1"/>
        <end position="63"/>
    </location>
</feature>
<feature type="compositionally biased region" description="Low complexity" evidence="1">
    <location>
        <begin position="1"/>
        <end position="12"/>
    </location>
</feature>
<evidence type="ECO:0000256" key="2">
    <source>
        <dbReference type="SAM" id="Phobius"/>
    </source>
</evidence>
<organism evidence="3 4">
    <name type="scientific">Planosporangium thailandense</name>
    <dbReference type="NCBI Taxonomy" id="765197"/>
    <lineage>
        <taxon>Bacteria</taxon>
        <taxon>Bacillati</taxon>
        <taxon>Actinomycetota</taxon>
        <taxon>Actinomycetes</taxon>
        <taxon>Micromonosporales</taxon>
        <taxon>Micromonosporaceae</taxon>
        <taxon>Planosporangium</taxon>
    </lineage>
</organism>
<feature type="transmembrane region" description="Helical" evidence="2">
    <location>
        <begin position="203"/>
        <end position="222"/>
    </location>
</feature>
<feature type="transmembrane region" description="Helical" evidence="2">
    <location>
        <begin position="285"/>
        <end position="308"/>
    </location>
</feature>
<feature type="transmembrane region" description="Helical" evidence="2">
    <location>
        <begin position="344"/>
        <end position="365"/>
    </location>
</feature>
<dbReference type="EMBL" id="JAATVY010000005">
    <property type="protein sequence ID" value="NJC70216.1"/>
    <property type="molecule type" value="Genomic_DNA"/>
</dbReference>
<reference evidence="3 4" key="1">
    <citation type="submission" date="2020-03" db="EMBL/GenBank/DDBJ databases">
        <title>WGS of the type strain of Planosporangium spp.</title>
        <authorList>
            <person name="Thawai C."/>
        </authorList>
    </citation>
    <scope>NUCLEOTIDE SEQUENCE [LARGE SCALE GENOMIC DNA]</scope>
    <source>
        <strain evidence="3 4">TBRC 5610</strain>
    </source>
</reference>
<proteinExistence type="predicted"/>
<feature type="transmembrane region" description="Helical" evidence="2">
    <location>
        <begin position="70"/>
        <end position="96"/>
    </location>
</feature>
<protein>
    <submittedName>
        <fullName evidence="3">Uncharacterized protein</fullName>
    </submittedName>
</protein>
<dbReference type="Pfam" id="PF19877">
    <property type="entry name" value="DUF6350"/>
    <property type="match status" value="1"/>
</dbReference>
<name>A0ABX0XVZ2_9ACTN</name>
<keyword evidence="4" id="KW-1185">Reference proteome</keyword>
<keyword evidence="2" id="KW-0472">Membrane</keyword>
<feature type="compositionally biased region" description="Low complexity" evidence="1">
    <location>
        <begin position="44"/>
        <end position="63"/>
    </location>
</feature>
<keyword evidence="2" id="KW-0812">Transmembrane</keyword>
<gene>
    <name evidence="3" type="ORF">HC031_10915</name>
</gene>
<accession>A0ABX0XVZ2</accession>
<keyword evidence="2" id="KW-1133">Transmembrane helix</keyword>
<dbReference type="RefSeq" id="WP_167925104.1">
    <property type="nucleotide sequence ID" value="NZ_JAATVY010000005.1"/>
</dbReference>
<feature type="transmembrane region" description="Helical" evidence="2">
    <location>
        <begin position="168"/>
        <end position="191"/>
    </location>
</feature>
<feature type="transmembrane region" description="Helical" evidence="2">
    <location>
        <begin position="438"/>
        <end position="461"/>
    </location>
</feature>
<feature type="compositionally biased region" description="Pro residues" evidence="1">
    <location>
        <begin position="13"/>
        <end position="26"/>
    </location>
</feature>